<comment type="caution">
    <text evidence="1">The sequence shown here is derived from an EMBL/GenBank/DDBJ whole genome shotgun (WGS) entry which is preliminary data.</text>
</comment>
<accession>A0AAP2G5J1</accession>
<organism evidence="1 2">
    <name type="scientific">Litoribacter ruber</name>
    <dbReference type="NCBI Taxonomy" id="702568"/>
    <lineage>
        <taxon>Bacteria</taxon>
        <taxon>Pseudomonadati</taxon>
        <taxon>Bacteroidota</taxon>
        <taxon>Cytophagia</taxon>
        <taxon>Cytophagales</taxon>
        <taxon>Cyclobacteriaceae</taxon>
        <taxon>Litoribacter</taxon>
    </lineage>
</organism>
<dbReference type="Gene3D" id="3.40.630.30">
    <property type="match status" value="1"/>
</dbReference>
<protein>
    <submittedName>
        <fullName evidence="1">Uncharacterized protein</fullName>
    </submittedName>
</protein>
<dbReference type="AlphaFoldDB" id="A0AAP2G5J1"/>
<name>A0AAP2G5J1_9BACT</name>
<dbReference type="InterPro" id="IPR016181">
    <property type="entry name" value="Acyl_CoA_acyltransferase"/>
</dbReference>
<gene>
    <name evidence="1" type="ORF">KI659_16350</name>
</gene>
<dbReference type="RefSeq" id="WP_213946451.1">
    <property type="nucleotide sequence ID" value="NZ_JAHCMY010000015.1"/>
</dbReference>
<dbReference type="EMBL" id="JAHCMY010000015">
    <property type="protein sequence ID" value="MBS9525590.1"/>
    <property type="molecule type" value="Genomic_DNA"/>
</dbReference>
<evidence type="ECO:0000313" key="1">
    <source>
        <dbReference type="EMBL" id="MBS9525590.1"/>
    </source>
</evidence>
<proteinExistence type="predicted"/>
<dbReference type="SUPFAM" id="SSF55729">
    <property type="entry name" value="Acyl-CoA N-acyltransferases (Nat)"/>
    <property type="match status" value="1"/>
</dbReference>
<keyword evidence="2" id="KW-1185">Reference proteome</keyword>
<sequence length="318" mass="36962">MLKEVVSIEIKAYSHTLEPDWQEVLENSVNGAFFHSRKFIQYHGGRFEDASAILYYKNSPFAIFPANQREKRIYSHQGLSFGGLILKNKTTFAQLEAALDALLEHYYSLSVQSIEFRLGPQIYSQENLESLEYLLTSKGAEQIFSDLTYAIPMPAQQRGRTKRWKIRKSHLQQFEVFESVEYQFFWENLLKPNLQERYGVKPTHTFEEVLKLKKLFPNEIKLFLASQGNEVLGGVCVFETEGVAHLQYIAASQIGKKLRALDYLIDELVHQVYKDKRWFDFGRNVDSNTNQLNRGLVQWKESFGAQPFLQKTLQISLI</sequence>
<evidence type="ECO:0000313" key="2">
    <source>
        <dbReference type="Proteomes" id="UP001319104"/>
    </source>
</evidence>
<reference evidence="1 2" key="1">
    <citation type="submission" date="2021-05" db="EMBL/GenBank/DDBJ databases">
        <authorList>
            <person name="Zhang Z.D."/>
            <person name="Osman G."/>
        </authorList>
    </citation>
    <scope>NUCLEOTIDE SEQUENCE [LARGE SCALE GENOMIC DNA]</scope>
    <source>
        <strain evidence="1 2">KCTC 32217</strain>
    </source>
</reference>
<dbReference type="Proteomes" id="UP001319104">
    <property type="component" value="Unassembled WGS sequence"/>
</dbReference>